<evidence type="ECO:0000256" key="7">
    <source>
        <dbReference type="ARBA" id="ARBA00022723"/>
    </source>
</evidence>
<dbReference type="EC" id="7.2.2.8" evidence="3"/>
<comment type="subcellular location">
    <subcellularLocation>
        <location evidence="1">Cell membrane</location>
        <topology evidence="1">Multi-pass membrane protein</topology>
    </subcellularLocation>
</comment>
<keyword evidence="12" id="KW-0406">Ion transport</keyword>
<feature type="transmembrane region" description="Helical" evidence="14">
    <location>
        <begin position="112"/>
        <end position="136"/>
    </location>
</feature>
<keyword evidence="8 14" id="KW-0547">Nucleotide-binding</keyword>
<dbReference type="FunFam" id="3.30.70.100:FF:000005">
    <property type="entry name" value="Copper-exporting P-type ATPase A"/>
    <property type="match status" value="1"/>
</dbReference>
<dbReference type="InterPro" id="IPR027256">
    <property type="entry name" value="P-typ_ATPase_IB"/>
</dbReference>
<evidence type="ECO:0000256" key="13">
    <source>
        <dbReference type="ARBA" id="ARBA00023136"/>
    </source>
</evidence>
<dbReference type="AlphaFoldDB" id="A0A2N5XLB0"/>
<gene>
    <name evidence="16" type="ORF">C0081_20935</name>
</gene>
<evidence type="ECO:0000256" key="1">
    <source>
        <dbReference type="ARBA" id="ARBA00004651"/>
    </source>
</evidence>
<dbReference type="GO" id="GO:0016887">
    <property type="term" value="F:ATP hydrolysis activity"/>
    <property type="evidence" value="ECO:0007669"/>
    <property type="project" value="InterPro"/>
</dbReference>
<dbReference type="InterPro" id="IPR036412">
    <property type="entry name" value="HAD-like_sf"/>
</dbReference>
<keyword evidence="17" id="KW-1185">Reference proteome</keyword>
<feature type="domain" description="HMA" evidence="15">
    <location>
        <begin position="20"/>
        <end position="84"/>
    </location>
</feature>
<keyword evidence="13 14" id="KW-0472">Membrane</keyword>
<dbReference type="PRINTS" id="PR00119">
    <property type="entry name" value="CATATPASE"/>
</dbReference>
<evidence type="ECO:0000256" key="8">
    <source>
        <dbReference type="ARBA" id="ARBA00022741"/>
    </source>
</evidence>
<keyword evidence="5 14" id="KW-1003">Cell membrane</keyword>
<keyword evidence="4" id="KW-0813">Transport</keyword>
<dbReference type="InterPro" id="IPR023299">
    <property type="entry name" value="ATPase_P-typ_cyto_dom_N"/>
</dbReference>
<comment type="similarity">
    <text evidence="2 14">Belongs to the cation transport ATPase (P-type) (TC 3.A.3) family. Type IB subfamily.</text>
</comment>
<dbReference type="GO" id="GO:0005524">
    <property type="term" value="F:ATP binding"/>
    <property type="evidence" value="ECO:0007669"/>
    <property type="project" value="UniProtKB-UniRule"/>
</dbReference>
<evidence type="ECO:0000256" key="3">
    <source>
        <dbReference type="ARBA" id="ARBA00012517"/>
    </source>
</evidence>
<dbReference type="Proteomes" id="UP000234881">
    <property type="component" value="Unassembled WGS sequence"/>
</dbReference>
<dbReference type="FunFam" id="2.70.150.10:FF:000020">
    <property type="entry name" value="Copper-exporting P-type ATPase A"/>
    <property type="match status" value="1"/>
</dbReference>
<evidence type="ECO:0000256" key="6">
    <source>
        <dbReference type="ARBA" id="ARBA00022692"/>
    </source>
</evidence>
<evidence type="ECO:0000256" key="2">
    <source>
        <dbReference type="ARBA" id="ARBA00006024"/>
    </source>
</evidence>
<dbReference type="InterPro" id="IPR006121">
    <property type="entry name" value="HMA_dom"/>
</dbReference>
<keyword evidence="6 14" id="KW-0812">Transmembrane</keyword>
<keyword evidence="10" id="KW-1278">Translocase</keyword>
<evidence type="ECO:0000256" key="9">
    <source>
        <dbReference type="ARBA" id="ARBA00022840"/>
    </source>
</evidence>
<dbReference type="OrthoDB" id="7762541at2"/>
<dbReference type="GO" id="GO:0055070">
    <property type="term" value="P:copper ion homeostasis"/>
    <property type="evidence" value="ECO:0007669"/>
    <property type="project" value="TreeGrafter"/>
</dbReference>
<dbReference type="PROSITE" id="PS00154">
    <property type="entry name" value="ATPASE_E1_E2"/>
    <property type="match status" value="1"/>
</dbReference>
<sequence length="752" mass="78911">MSPSSDASPIAKSNASHADKTLVFDITGMHCAACSSRVERVLNAKEGIEAHVNLALERADVTVDNGYDASAIKAMIEKTGFGASLRQGSLSERKAQAEKLDSDRAREERQSFYLFLFSLVLTLPLVAPMMLGWFGVQWHLSPMLQLALALPVQIIVGARFYQGAVKALVSGSANMDVLVALGTSAAFLFSLYQMLTLGDGAVGHLYFEASAAILTLIVFGKWLEGRARRSAADALHALMGLRPREARLIGTDGSTDHHVAIEAVKAGDLIRVLPGEVVPVDGIIKEGRSEFNEALLSGESEPVLRQAGEKVITGAINGVGAVVLEVVALGDDTVLARIIRLVDQAQTGRAKMQSLADRISAIFVPVVVGIALLTFAVWMLSGGTLEQALVASVSVLVIACPCALGLATPTALVAGTGAAAKSGVLIRDIDVLERAGKVSHVVFDKTGTLTRGKPSLVTTRMLSQDSEMDLIGDVAAVQAGSEHPLAKACLNAAQNLGCSIPSAEQIVAHVGEGVAGRVNGADYLIGTFGFLEAQSVELSAADAARHDIQTEGLTVSAVAKNGVLVALLGFRDEVREEALQAVAELKAKGLKTILLSGDAPETVRRVGEILGLDEAIGGVSPRQKLSKLESLQKEGHVVAMVGDGLNDAPALAQADIGIAMGSGTDVAIGAAAITLMREDTRLVGAAFDIAQRTYKKIWQNLFWAFFYNIIGIPLAALGMLNPALAGGAMAFSSVSVVSNALLLRRWKARQTD</sequence>
<dbReference type="GO" id="GO:0005507">
    <property type="term" value="F:copper ion binding"/>
    <property type="evidence" value="ECO:0007669"/>
    <property type="project" value="TreeGrafter"/>
</dbReference>
<dbReference type="Pfam" id="PF00702">
    <property type="entry name" value="Hydrolase"/>
    <property type="match status" value="1"/>
</dbReference>
<evidence type="ECO:0000256" key="12">
    <source>
        <dbReference type="ARBA" id="ARBA00023065"/>
    </source>
</evidence>
<feature type="transmembrane region" description="Helical" evidence="14">
    <location>
        <begin position="201"/>
        <end position="220"/>
    </location>
</feature>
<proteinExistence type="inferred from homology"/>
<dbReference type="SUPFAM" id="SSF81665">
    <property type="entry name" value="Calcium ATPase, transmembrane domain M"/>
    <property type="match status" value="1"/>
</dbReference>
<evidence type="ECO:0000256" key="10">
    <source>
        <dbReference type="ARBA" id="ARBA00022967"/>
    </source>
</evidence>
<feature type="transmembrane region" description="Helical" evidence="14">
    <location>
        <begin position="173"/>
        <end position="195"/>
    </location>
</feature>
<dbReference type="CDD" id="cd00371">
    <property type="entry name" value="HMA"/>
    <property type="match status" value="1"/>
</dbReference>
<dbReference type="PROSITE" id="PS01047">
    <property type="entry name" value="HMA_1"/>
    <property type="match status" value="1"/>
</dbReference>
<dbReference type="SUPFAM" id="SSF56784">
    <property type="entry name" value="HAD-like"/>
    <property type="match status" value="1"/>
</dbReference>
<dbReference type="CDD" id="cd02094">
    <property type="entry name" value="P-type_ATPase_Cu-like"/>
    <property type="match status" value="1"/>
</dbReference>
<dbReference type="Gene3D" id="3.40.1110.10">
    <property type="entry name" value="Calcium-transporting ATPase, cytoplasmic domain N"/>
    <property type="match status" value="1"/>
</dbReference>
<evidence type="ECO:0000256" key="14">
    <source>
        <dbReference type="RuleBase" id="RU362081"/>
    </source>
</evidence>
<evidence type="ECO:0000256" key="4">
    <source>
        <dbReference type="ARBA" id="ARBA00022448"/>
    </source>
</evidence>
<protein>
    <recommendedName>
        <fullName evidence="3">P-type Cu(+) transporter</fullName>
        <ecNumber evidence="3">7.2.2.8</ecNumber>
    </recommendedName>
</protein>
<evidence type="ECO:0000259" key="15">
    <source>
        <dbReference type="PROSITE" id="PS50846"/>
    </source>
</evidence>
<feature type="transmembrane region" description="Helical" evidence="14">
    <location>
        <begin position="387"/>
        <end position="407"/>
    </location>
</feature>
<feature type="transmembrane region" description="Helical" evidence="14">
    <location>
        <begin position="701"/>
        <end position="718"/>
    </location>
</feature>
<dbReference type="SFLD" id="SFLDS00003">
    <property type="entry name" value="Haloacid_Dehalogenase"/>
    <property type="match status" value="1"/>
</dbReference>
<dbReference type="Gene3D" id="3.30.70.100">
    <property type="match status" value="1"/>
</dbReference>
<evidence type="ECO:0000313" key="16">
    <source>
        <dbReference type="EMBL" id="PLW75282.1"/>
    </source>
</evidence>
<dbReference type="SUPFAM" id="SSF55008">
    <property type="entry name" value="HMA, heavy metal-associated domain"/>
    <property type="match status" value="1"/>
</dbReference>
<dbReference type="InterPro" id="IPR017969">
    <property type="entry name" value="Heavy-metal-associated_CS"/>
</dbReference>
<dbReference type="EMBL" id="PKUQ01000054">
    <property type="protein sequence ID" value="PLW75282.1"/>
    <property type="molecule type" value="Genomic_DNA"/>
</dbReference>
<dbReference type="InterPro" id="IPR036163">
    <property type="entry name" value="HMA_dom_sf"/>
</dbReference>
<dbReference type="PANTHER" id="PTHR43520">
    <property type="entry name" value="ATP7, ISOFORM B"/>
    <property type="match status" value="1"/>
</dbReference>
<accession>A0A2N5XLB0</accession>
<dbReference type="Pfam" id="PF00122">
    <property type="entry name" value="E1-E2_ATPase"/>
    <property type="match status" value="1"/>
</dbReference>
<dbReference type="NCBIfam" id="TIGR01494">
    <property type="entry name" value="ATPase_P-type"/>
    <property type="match status" value="1"/>
</dbReference>
<dbReference type="InterPro" id="IPR059000">
    <property type="entry name" value="ATPase_P-type_domA"/>
</dbReference>
<dbReference type="PROSITE" id="PS50846">
    <property type="entry name" value="HMA_2"/>
    <property type="match status" value="1"/>
</dbReference>
<evidence type="ECO:0000256" key="11">
    <source>
        <dbReference type="ARBA" id="ARBA00022989"/>
    </source>
</evidence>
<dbReference type="InterPro" id="IPR008250">
    <property type="entry name" value="ATPase_P-typ_transduc_dom_A_sf"/>
</dbReference>
<dbReference type="InterPro" id="IPR044492">
    <property type="entry name" value="P_typ_ATPase_HD_dom"/>
</dbReference>
<dbReference type="NCBIfam" id="TIGR01511">
    <property type="entry name" value="ATPase-IB1_Cu"/>
    <property type="match status" value="1"/>
</dbReference>
<dbReference type="Pfam" id="PF00403">
    <property type="entry name" value="HMA"/>
    <property type="match status" value="1"/>
</dbReference>
<dbReference type="InterPro" id="IPR001757">
    <property type="entry name" value="P_typ_ATPase"/>
</dbReference>
<dbReference type="Gene3D" id="3.40.50.1000">
    <property type="entry name" value="HAD superfamily/HAD-like"/>
    <property type="match status" value="1"/>
</dbReference>
<name>A0A2N5XLB0_9HYPH</name>
<feature type="transmembrane region" description="Helical" evidence="14">
    <location>
        <begin position="142"/>
        <end position="161"/>
    </location>
</feature>
<keyword evidence="11 14" id="KW-1133">Transmembrane helix</keyword>
<feature type="transmembrane region" description="Helical" evidence="14">
    <location>
        <begin position="359"/>
        <end position="381"/>
    </location>
</feature>
<comment type="caution">
    <text evidence="16">The sequence shown here is derived from an EMBL/GenBank/DDBJ whole genome shotgun (WGS) entry which is preliminary data.</text>
</comment>
<dbReference type="SFLD" id="SFLDG00002">
    <property type="entry name" value="C1.7:_P-type_atpase_like"/>
    <property type="match status" value="1"/>
</dbReference>
<dbReference type="GO" id="GO:0043682">
    <property type="term" value="F:P-type divalent copper transporter activity"/>
    <property type="evidence" value="ECO:0007669"/>
    <property type="project" value="TreeGrafter"/>
</dbReference>
<dbReference type="GO" id="GO:0005886">
    <property type="term" value="C:plasma membrane"/>
    <property type="evidence" value="ECO:0007669"/>
    <property type="project" value="UniProtKB-SubCell"/>
</dbReference>
<evidence type="ECO:0000256" key="5">
    <source>
        <dbReference type="ARBA" id="ARBA00022475"/>
    </source>
</evidence>
<keyword evidence="9 14" id="KW-0067">ATP-binding</keyword>
<dbReference type="GO" id="GO:0140581">
    <property type="term" value="F:P-type monovalent copper transporter activity"/>
    <property type="evidence" value="ECO:0007669"/>
    <property type="project" value="UniProtKB-EC"/>
</dbReference>
<dbReference type="SFLD" id="SFLDF00027">
    <property type="entry name" value="p-type_atpase"/>
    <property type="match status" value="1"/>
</dbReference>
<dbReference type="InterPro" id="IPR018303">
    <property type="entry name" value="ATPase_P-typ_P_site"/>
</dbReference>
<evidence type="ECO:0000313" key="17">
    <source>
        <dbReference type="Proteomes" id="UP000234881"/>
    </source>
</evidence>
<dbReference type="InterPro" id="IPR023298">
    <property type="entry name" value="ATPase_P-typ_TM_dom_sf"/>
</dbReference>
<dbReference type="SUPFAM" id="SSF81653">
    <property type="entry name" value="Calcium ATPase, transduction domain A"/>
    <property type="match status" value="1"/>
</dbReference>
<reference evidence="16 17" key="1">
    <citation type="submission" date="2018-01" db="EMBL/GenBank/DDBJ databases">
        <title>The draft genome sequence of Cohaesibacter sp. H1304.</title>
        <authorList>
            <person name="Wang N.-N."/>
            <person name="Du Z.-J."/>
        </authorList>
    </citation>
    <scope>NUCLEOTIDE SEQUENCE [LARGE SCALE GENOMIC DNA]</scope>
    <source>
        <strain evidence="16 17">H1304</strain>
    </source>
</reference>
<keyword evidence="7 14" id="KW-0479">Metal-binding</keyword>
<dbReference type="NCBIfam" id="TIGR01525">
    <property type="entry name" value="ATPase-IB_hvy"/>
    <property type="match status" value="1"/>
</dbReference>
<dbReference type="InterPro" id="IPR023214">
    <property type="entry name" value="HAD_sf"/>
</dbReference>
<dbReference type="Gene3D" id="2.70.150.10">
    <property type="entry name" value="Calcium-transporting ATPase, cytoplasmic transduction domain A"/>
    <property type="match status" value="1"/>
</dbReference>
<dbReference type="PRINTS" id="PR00943">
    <property type="entry name" value="CUATPASE"/>
</dbReference>
<feature type="transmembrane region" description="Helical" evidence="14">
    <location>
        <begin position="724"/>
        <end position="743"/>
    </location>
</feature>
<organism evidence="16 17">
    <name type="scientific">Cohaesibacter celericrescens</name>
    <dbReference type="NCBI Taxonomy" id="2067669"/>
    <lineage>
        <taxon>Bacteria</taxon>
        <taxon>Pseudomonadati</taxon>
        <taxon>Pseudomonadota</taxon>
        <taxon>Alphaproteobacteria</taxon>
        <taxon>Hyphomicrobiales</taxon>
        <taxon>Cohaesibacteraceae</taxon>
    </lineage>
</organism>
<dbReference type="RefSeq" id="WP_101535687.1">
    <property type="nucleotide sequence ID" value="NZ_JBFHIU010000023.1"/>
</dbReference>
<dbReference type="PANTHER" id="PTHR43520:SF8">
    <property type="entry name" value="P-TYPE CU(+) TRANSPORTER"/>
    <property type="match status" value="1"/>
</dbReference>
<dbReference type="GO" id="GO:0060003">
    <property type="term" value="P:copper ion export"/>
    <property type="evidence" value="ECO:0007669"/>
    <property type="project" value="UniProtKB-ARBA"/>
</dbReference>